<dbReference type="InterPro" id="IPR041726">
    <property type="entry name" value="ACAD10_11_N"/>
</dbReference>
<dbReference type="Proteomes" id="UP001501303">
    <property type="component" value="Unassembled WGS sequence"/>
</dbReference>
<dbReference type="SUPFAM" id="SSF56112">
    <property type="entry name" value="Protein kinase-like (PK-like)"/>
    <property type="match status" value="1"/>
</dbReference>
<sequence length="340" mass="37496">MSEEHPPGLDLARLQEYLDRARPGLVRGPLSARLIEGGRSNLTYRVTDGTSAWVVRRPPLGHVLATAHDMAREYRVMTALGPTAVPVPRTVLLCEEQEVLGASFYVMDFVPGTPYRTAEELEAIGPERTRKVVLGLADTLVDLHAVDPAPAGLADFGRPAGFLERQLRRWGKQLDASRNRELAGIDELHVALGTSLPESREATVVHGDFRLDNVLVDEDDRLRAVLDWEMSTLGDPLTDLGLLVMYSQPMDLPDSPVNTTRGAAGHPDGRELVERYAARSGRDVSRINWYTAFAYFKLAVILEGIHYRYTLGQTVGRGFDRIGSVVPHFVHGGLTTLQEG</sequence>
<dbReference type="RefSeq" id="WP_344257977.1">
    <property type="nucleotide sequence ID" value="NZ_BAAAMJ010000002.1"/>
</dbReference>
<organism evidence="2 3">
    <name type="scientific">Streptomyces sodiiphilus</name>
    <dbReference type="NCBI Taxonomy" id="226217"/>
    <lineage>
        <taxon>Bacteria</taxon>
        <taxon>Bacillati</taxon>
        <taxon>Actinomycetota</taxon>
        <taxon>Actinomycetes</taxon>
        <taxon>Kitasatosporales</taxon>
        <taxon>Streptomycetaceae</taxon>
        <taxon>Streptomyces</taxon>
    </lineage>
</organism>
<dbReference type="CDD" id="cd05154">
    <property type="entry name" value="ACAD10_11_N-like"/>
    <property type="match status" value="1"/>
</dbReference>
<dbReference type="EMBL" id="BAAAMJ010000002">
    <property type="protein sequence ID" value="GAA1895531.1"/>
    <property type="molecule type" value="Genomic_DNA"/>
</dbReference>
<evidence type="ECO:0000313" key="3">
    <source>
        <dbReference type="Proteomes" id="UP001501303"/>
    </source>
</evidence>
<dbReference type="InterPro" id="IPR002575">
    <property type="entry name" value="Aminoglycoside_PTrfase"/>
</dbReference>
<dbReference type="InterPro" id="IPR052898">
    <property type="entry name" value="ACAD10-like"/>
</dbReference>
<dbReference type="PANTHER" id="PTHR47829:SF1">
    <property type="entry name" value="HAD FAMILY PHOSPHATASE"/>
    <property type="match status" value="1"/>
</dbReference>
<evidence type="ECO:0000313" key="2">
    <source>
        <dbReference type="EMBL" id="GAA1895531.1"/>
    </source>
</evidence>
<dbReference type="Gene3D" id="3.90.1200.10">
    <property type="match status" value="1"/>
</dbReference>
<name>A0ABN2NQI6_9ACTN</name>
<evidence type="ECO:0000259" key="1">
    <source>
        <dbReference type="Pfam" id="PF01636"/>
    </source>
</evidence>
<keyword evidence="3" id="KW-1185">Reference proteome</keyword>
<protein>
    <submittedName>
        <fullName evidence="2">Phosphotransferase family protein</fullName>
    </submittedName>
</protein>
<dbReference type="Pfam" id="PF01636">
    <property type="entry name" value="APH"/>
    <property type="match status" value="1"/>
</dbReference>
<dbReference type="Gene3D" id="3.30.200.20">
    <property type="entry name" value="Phosphorylase Kinase, domain 1"/>
    <property type="match status" value="1"/>
</dbReference>
<dbReference type="PANTHER" id="PTHR47829">
    <property type="entry name" value="HYDROLASE, PUTATIVE (AFU_ORTHOLOGUE AFUA_1G12880)-RELATED"/>
    <property type="match status" value="1"/>
</dbReference>
<proteinExistence type="predicted"/>
<feature type="domain" description="Aminoglycoside phosphotransferase" evidence="1">
    <location>
        <begin position="32"/>
        <end position="267"/>
    </location>
</feature>
<comment type="caution">
    <text evidence="2">The sequence shown here is derived from an EMBL/GenBank/DDBJ whole genome shotgun (WGS) entry which is preliminary data.</text>
</comment>
<dbReference type="InterPro" id="IPR011009">
    <property type="entry name" value="Kinase-like_dom_sf"/>
</dbReference>
<accession>A0ABN2NQI6</accession>
<reference evidence="2 3" key="1">
    <citation type="journal article" date="2019" name="Int. J. Syst. Evol. Microbiol.">
        <title>The Global Catalogue of Microorganisms (GCM) 10K type strain sequencing project: providing services to taxonomists for standard genome sequencing and annotation.</title>
        <authorList>
            <consortium name="The Broad Institute Genomics Platform"/>
            <consortium name="The Broad Institute Genome Sequencing Center for Infectious Disease"/>
            <person name="Wu L."/>
            <person name="Ma J."/>
        </authorList>
    </citation>
    <scope>NUCLEOTIDE SEQUENCE [LARGE SCALE GENOMIC DNA]</scope>
    <source>
        <strain evidence="2 3">JCM 13581</strain>
    </source>
</reference>
<gene>
    <name evidence="2" type="ORF">GCM10009716_01910</name>
</gene>